<comment type="caution">
    <text evidence="2">The sequence shown here is derived from an EMBL/GenBank/DDBJ whole genome shotgun (WGS) entry which is preliminary data.</text>
</comment>
<evidence type="ECO:0000313" key="3">
    <source>
        <dbReference type="Proteomes" id="UP001218188"/>
    </source>
</evidence>
<gene>
    <name evidence="2" type="ORF">C8F04DRAFT_1098622</name>
</gene>
<keyword evidence="3" id="KW-1185">Reference proteome</keyword>
<dbReference type="PROSITE" id="PS50294">
    <property type="entry name" value="WD_REPEATS_REGION"/>
    <property type="match status" value="1"/>
</dbReference>
<dbReference type="InterPro" id="IPR001680">
    <property type="entry name" value="WD40_rpt"/>
</dbReference>
<protein>
    <submittedName>
        <fullName evidence="2">Uncharacterized protein</fullName>
    </submittedName>
</protein>
<dbReference type="EMBL" id="JARJCM010000051">
    <property type="protein sequence ID" value="KAJ7035243.1"/>
    <property type="molecule type" value="Genomic_DNA"/>
</dbReference>
<keyword evidence="1" id="KW-0853">WD repeat</keyword>
<dbReference type="PROSITE" id="PS50082">
    <property type="entry name" value="WD_REPEATS_2"/>
    <property type="match status" value="1"/>
</dbReference>
<dbReference type="Proteomes" id="UP001218188">
    <property type="component" value="Unassembled WGS sequence"/>
</dbReference>
<dbReference type="Gene3D" id="2.130.10.10">
    <property type="entry name" value="YVTN repeat-like/Quinoprotein amine dehydrogenase"/>
    <property type="match status" value="1"/>
</dbReference>
<dbReference type="SUPFAM" id="SSF50960">
    <property type="entry name" value="TolB, C-terminal domain"/>
    <property type="match status" value="1"/>
</dbReference>
<organism evidence="2 3">
    <name type="scientific">Mycena alexandri</name>
    <dbReference type="NCBI Taxonomy" id="1745969"/>
    <lineage>
        <taxon>Eukaryota</taxon>
        <taxon>Fungi</taxon>
        <taxon>Dikarya</taxon>
        <taxon>Basidiomycota</taxon>
        <taxon>Agaricomycotina</taxon>
        <taxon>Agaricomycetes</taxon>
        <taxon>Agaricomycetidae</taxon>
        <taxon>Agaricales</taxon>
        <taxon>Marasmiineae</taxon>
        <taxon>Mycenaceae</taxon>
        <taxon>Mycena</taxon>
    </lineage>
</organism>
<evidence type="ECO:0000256" key="1">
    <source>
        <dbReference type="PROSITE-ProRule" id="PRU00221"/>
    </source>
</evidence>
<dbReference type="AlphaFoldDB" id="A0AAD6X1C0"/>
<sequence length="121" mass="13546">MVAGSRLFEGHTGAVRSVAFSPDGRRAVSSSEDGTIRFSEIDLPSDVPRQQFANSSWLKDGWIVDSGSELILWVPPWLRRGLYYPHNSLIIPTDGTAKLDFSRFVHGTSWQECIDPNVRIN</sequence>
<proteinExistence type="predicted"/>
<dbReference type="SMART" id="SM00320">
    <property type="entry name" value="WD40"/>
    <property type="match status" value="1"/>
</dbReference>
<dbReference type="Pfam" id="PF00400">
    <property type="entry name" value="WD40"/>
    <property type="match status" value="1"/>
</dbReference>
<accession>A0AAD6X1C0</accession>
<feature type="repeat" description="WD" evidence="1">
    <location>
        <begin position="8"/>
        <end position="38"/>
    </location>
</feature>
<reference evidence="2" key="1">
    <citation type="submission" date="2023-03" db="EMBL/GenBank/DDBJ databases">
        <title>Massive genome expansion in bonnet fungi (Mycena s.s.) driven by repeated elements and novel gene families across ecological guilds.</title>
        <authorList>
            <consortium name="Lawrence Berkeley National Laboratory"/>
            <person name="Harder C.B."/>
            <person name="Miyauchi S."/>
            <person name="Viragh M."/>
            <person name="Kuo A."/>
            <person name="Thoen E."/>
            <person name="Andreopoulos B."/>
            <person name="Lu D."/>
            <person name="Skrede I."/>
            <person name="Drula E."/>
            <person name="Henrissat B."/>
            <person name="Morin E."/>
            <person name="Kohler A."/>
            <person name="Barry K."/>
            <person name="LaButti K."/>
            <person name="Morin E."/>
            <person name="Salamov A."/>
            <person name="Lipzen A."/>
            <person name="Mereny Z."/>
            <person name="Hegedus B."/>
            <person name="Baldrian P."/>
            <person name="Stursova M."/>
            <person name="Weitz H."/>
            <person name="Taylor A."/>
            <person name="Grigoriev I.V."/>
            <person name="Nagy L.G."/>
            <person name="Martin F."/>
            <person name="Kauserud H."/>
        </authorList>
    </citation>
    <scope>NUCLEOTIDE SEQUENCE</scope>
    <source>
        <strain evidence="2">CBHHK200</strain>
    </source>
</reference>
<dbReference type="InterPro" id="IPR015943">
    <property type="entry name" value="WD40/YVTN_repeat-like_dom_sf"/>
</dbReference>
<evidence type="ECO:0000313" key="2">
    <source>
        <dbReference type="EMBL" id="KAJ7035243.1"/>
    </source>
</evidence>
<name>A0AAD6X1C0_9AGAR</name>